<feature type="signal peptide" evidence="2">
    <location>
        <begin position="1"/>
        <end position="23"/>
    </location>
</feature>
<dbReference type="Proteomes" id="UP001159427">
    <property type="component" value="Unassembled WGS sequence"/>
</dbReference>
<comment type="caution">
    <text evidence="4">The sequence shown here is derived from an EMBL/GenBank/DDBJ whole genome shotgun (WGS) entry which is preliminary data.</text>
</comment>
<accession>A0ABN8PZD9</accession>
<proteinExistence type="predicted"/>
<gene>
    <name evidence="4" type="ORF">PEVE_00001273</name>
</gene>
<reference evidence="4 5" key="1">
    <citation type="submission" date="2022-05" db="EMBL/GenBank/DDBJ databases">
        <authorList>
            <consortium name="Genoscope - CEA"/>
            <person name="William W."/>
        </authorList>
    </citation>
    <scope>NUCLEOTIDE SEQUENCE [LARGE SCALE GENOMIC DNA]</scope>
</reference>
<evidence type="ECO:0000256" key="2">
    <source>
        <dbReference type="SAM" id="SignalP"/>
    </source>
</evidence>
<keyword evidence="2" id="KW-0732">Signal</keyword>
<keyword evidence="1" id="KW-1015">Disulfide bond</keyword>
<keyword evidence="5" id="KW-1185">Reference proteome</keyword>
<dbReference type="InterPro" id="IPR007084">
    <property type="entry name" value="BRICHOS_dom"/>
</dbReference>
<dbReference type="EMBL" id="CALNXI010001069">
    <property type="protein sequence ID" value="CAH3154044.1"/>
    <property type="molecule type" value="Genomic_DNA"/>
</dbReference>
<sequence length="211" mass="23335">MSRLILCTLLMVTPMILTSYTRANSSFKVSKDEQVKVDLGKNFEKYVMQDGGKKVTVMYDFNKRLTLIKLPGPQSFCILRASTGHASRPAALQKALKSLKKNSKVKVLQTTEEKLTVGSNVTFEELSHLSKEMADLCKNLPIKWVKAGRKNDIEQVQDTGDNHALVGGAVKRISADVDKTSAPDVFSSCSFIPIAHSETKVVMVSCYGYEI</sequence>
<organism evidence="4 5">
    <name type="scientific">Porites evermanni</name>
    <dbReference type="NCBI Taxonomy" id="104178"/>
    <lineage>
        <taxon>Eukaryota</taxon>
        <taxon>Metazoa</taxon>
        <taxon>Cnidaria</taxon>
        <taxon>Anthozoa</taxon>
        <taxon>Hexacorallia</taxon>
        <taxon>Scleractinia</taxon>
        <taxon>Fungiina</taxon>
        <taxon>Poritidae</taxon>
        <taxon>Porites</taxon>
    </lineage>
</organism>
<protein>
    <recommendedName>
        <fullName evidence="3">BRICHOS domain-containing protein</fullName>
    </recommendedName>
</protein>
<evidence type="ECO:0000313" key="4">
    <source>
        <dbReference type="EMBL" id="CAH3154044.1"/>
    </source>
</evidence>
<dbReference type="Pfam" id="PF04089">
    <property type="entry name" value="BRICHOS"/>
    <property type="match status" value="1"/>
</dbReference>
<evidence type="ECO:0000313" key="5">
    <source>
        <dbReference type="Proteomes" id="UP001159427"/>
    </source>
</evidence>
<feature type="domain" description="BRICHOS" evidence="3">
    <location>
        <begin position="49"/>
        <end position="145"/>
    </location>
</feature>
<evidence type="ECO:0000256" key="1">
    <source>
        <dbReference type="ARBA" id="ARBA00023157"/>
    </source>
</evidence>
<name>A0ABN8PZD9_9CNID</name>
<feature type="chain" id="PRO_5045241702" description="BRICHOS domain-containing protein" evidence="2">
    <location>
        <begin position="24"/>
        <end position="211"/>
    </location>
</feature>
<dbReference type="PROSITE" id="PS50869">
    <property type="entry name" value="BRICHOS"/>
    <property type="match status" value="1"/>
</dbReference>
<evidence type="ECO:0000259" key="3">
    <source>
        <dbReference type="PROSITE" id="PS50869"/>
    </source>
</evidence>
<dbReference type="Gene3D" id="3.30.390.150">
    <property type="match status" value="1"/>
</dbReference>